<dbReference type="EMBL" id="CP020330">
    <property type="protein sequence ID" value="AQZ51640.1"/>
    <property type="molecule type" value="Genomic_DNA"/>
</dbReference>
<evidence type="ECO:0000256" key="1">
    <source>
        <dbReference type="SAM" id="Phobius"/>
    </source>
</evidence>
<dbReference type="KEGG" id="mmed:Mame_02306"/>
<dbReference type="eggNOG" id="ENOG50323SC">
    <property type="taxonomic scope" value="Bacteria"/>
</dbReference>
<dbReference type="AlphaFoldDB" id="A0A1U9Z1W1"/>
<feature type="transmembrane region" description="Helical" evidence="1">
    <location>
        <begin position="162"/>
        <end position="183"/>
    </location>
</feature>
<evidence type="ECO:0000313" key="3">
    <source>
        <dbReference type="Proteomes" id="UP000191135"/>
    </source>
</evidence>
<name>A0A1U9Z1W1_9HYPH</name>
<gene>
    <name evidence="2" type="ORF">Mame_02306</name>
</gene>
<accession>A0A1U9Z1W1</accession>
<dbReference type="OrthoDB" id="8394711at2"/>
<proteinExistence type="predicted"/>
<evidence type="ECO:0000313" key="2">
    <source>
        <dbReference type="EMBL" id="AQZ51640.1"/>
    </source>
</evidence>
<keyword evidence="1" id="KW-1133">Transmembrane helix</keyword>
<protein>
    <submittedName>
        <fullName evidence="2">Uncharacterized protein</fullName>
    </submittedName>
</protein>
<organism evidence="2 3">
    <name type="scientific">Martelella mediterranea DSM 17316</name>
    <dbReference type="NCBI Taxonomy" id="1122214"/>
    <lineage>
        <taxon>Bacteria</taxon>
        <taxon>Pseudomonadati</taxon>
        <taxon>Pseudomonadota</taxon>
        <taxon>Alphaproteobacteria</taxon>
        <taxon>Hyphomicrobiales</taxon>
        <taxon>Aurantimonadaceae</taxon>
        <taxon>Martelella</taxon>
    </lineage>
</organism>
<dbReference type="STRING" id="1122214.Mame_02306"/>
<keyword evidence="1" id="KW-0812">Transmembrane</keyword>
<sequence length="393" mass="41856">MLMEHHPNAETDAEETAIELPDNGHDTDHPSIWMPFSVFIDGRELEGIGVSLVAAYAGGWHGGDMSGDRVIARFSFQFEGYSVVLPIEVRAELESASGGVYKLVFLNPTGPHLPHLRYLMNAYLAGDLVQINELLRVPPEARQKSVAAPPPRKSFRERMRRMAGAGMVAALTLGLIALTLYTIHYHIFVHRVPGLATVTPAGLPLTAPEAGQIAYVDANAGEGDVVFSLQSARGGMLNFSNPCDCRIVLTENGAVGATVLPGTPIAYVRTDDAGPTIKVTMPDDLAKLLLFGAEAHASLPNGDDLPLTVKDVKAEDGASGTTAAVTFSAAPDALTAADIGKTVALTVTSKPYASFLERIKTRLSRFTATKEMSERAKAWPLIGNAQAATETGR</sequence>
<dbReference type="RefSeq" id="WP_018063764.1">
    <property type="nucleotide sequence ID" value="NZ_AQWH01000004.1"/>
</dbReference>
<keyword evidence="3" id="KW-1185">Reference proteome</keyword>
<keyword evidence="1" id="KW-0472">Membrane</keyword>
<dbReference type="Proteomes" id="UP000191135">
    <property type="component" value="Chromosome"/>
</dbReference>
<reference evidence="2 3" key="1">
    <citation type="submission" date="2017-03" db="EMBL/GenBank/DDBJ databases">
        <title>Foreign affairs: Plasmid Transfer between Roseobacters and Rhizobia.</title>
        <authorList>
            <person name="Bartling P."/>
            <person name="Bunk B."/>
            <person name="Overmann J."/>
            <person name="Brinkmann H."/>
            <person name="Petersen J."/>
        </authorList>
    </citation>
    <scope>NUCLEOTIDE SEQUENCE [LARGE SCALE GENOMIC DNA]</scope>
    <source>
        <strain evidence="2 3">MACL11</strain>
    </source>
</reference>